<evidence type="ECO:0000313" key="2">
    <source>
        <dbReference type="Proteomes" id="UP000030854"/>
    </source>
</evidence>
<dbReference type="Proteomes" id="UP000030854">
    <property type="component" value="Unassembled WGS sequence"/>
</dbReference>
<name>A0A0B1PB45_UNCNE</name>
<accession>A0A0B1PB45</accession>
<keyword evidence="2" id="KW-1185">Reference proteome</keyword>
<dbReference type="EMBL" id="JNVN01000379">
    <property type="protein sequence ID" value="KHJ35473.1"/>
    <property type="molecule type" value="Genomic_DNA"/>
</dbReference>
<comment type="caution">
    <text evidence="1">The sequence shown here is derived from an EMBL/GenBank/DDBJ whole genome shotgun (WGS) entry which is preliminary data.</text>
</comment>
<proteinExistence type="predicted"/>
<reference evidence="1 2" key="1">
    <citation type="journal article" date="2014" name="BMC Genomics">
        <title>Adaptive genomic structural variation in the grape powdery mildew pathogen, Erysiphe necator.</title>
        <authorList>
            <person name="Jones L."/>
            <person name="Riaz S."/>
            <person name="Morales-Cruz A."/>
            <person name="Amrine K.C."/>
            <person name="McGuire B."/>
            <person name="Gubler W.D."/>
            <person name="Walker M.A."/>
            <person name="Cantu D."/>
        </authorList>
    </citation>
    <scope>NUCLEOTIDE SEQUENCE [LARGE SCALE GENOMIC DNA]</scope>
    <source>
        <strain evidence="2">c</strain>
    </source>
</reference>
<dbReference type="AlphaFoldDB" id="A0A0B1PB45"/>
<evidence type="ECO:0000313" key="1">
    <source>
        <dbReference type="EMBL" id="KHJ35473.1"/>
    </source>
</evidence>
<gene>
    <name evidence="1" type="ORF">EV44_g2564</name>
</gene>
<dbReference type="HOGENOM" id="CLU_1929153_0_0_1"/>
<protein>
    <submittedName>
        <fullName evidence="1">Uncharacterized protein</fullName>
    </submittedName>
</protein>
<sequence length="131" mass="15087">MLRLPLSFRMSSISPYVSSASHMPFYNHCDQFRYSTQAPKGPDYPTPKSSHVEFYKIFGRPIAKVLLMSACTYQLAFLLWVNEETKEKKAEKAGKSLKSFRRKGLQLKVTNNEEIMATDNSFGINNYRTHP</sequence>
<organism evidence="1 2">
    <name type="scientific">Uncinula necator</name>
    <name type="common">Grape powdery mildew</name>
    <dbReference type="NCBI Taxonomy" id="52586"/>
    <lineage>
        <taxon>Eukaryota</taxon>
        <taxon>Fungi</taxon>
        <taxon>Dikarya</taxon>
        <taxon>Ascomycota</taxon>
        <taxon>Pezizomycotina</taxon>
        <taxon>Leotiomycetes</taxon>
        <taxon>Erysiphales</taxon>
        <taxon>Erysiphaceae</taxon>
        <taxon>Erysiphe</taxon>
    </lineage>
</organism>